<name>A0ABQ3VBA1_9CHLR</name>
<gene>
    <name evidence="3" type="ORF">KSZ_09770</name>
</gene>
<dbReference type="InterPro" id="IPR011041">
    <property type="entry name" value="Quinoprot_gluc/sorb_DH_b-prop"/>
</dbReference>
<proteinExistence type="predicted"/>
<sequence>MLELNGCGSSSTPPTASHPTHTSTPAGAKASATPQTNQGTSTSAVSEILAHPAAGNQRVKVSVASNIRGGTFAQDRYLNVPPHMQISVYARIPKARFMAVTPDGDLLVSVPDEGKVDLVRSNQQGNSSISTFVGGLRRPQDIVFHTIGQQAYVYISETNQVNRFLYQKGDTQAHNRQIVVKGLPDSSSPELHGAYGHELKNIALDSNNKLYVSIASTCNACLADTRSNPLRGAIYQYNADGTQGHLYAHGLRNAEGLAFVPGSNELWVAVNNRDNILYPHQDATGQYGQRIPAYVDNHPPEEFTHVQEGANYGWPFCNPNQDQGLNHMPFDRDVEFNADGHVNCDQMQRIDKGIQAHSAPLGLTFLQDPVAANPQHTGALISLHGSWNRTVPTGYKVIYFPWNNQSHQPEQQIDLVTGWQDNTSVWGRPVDTAIDHQGNIFISDDLNGTVYKLAYQP</sequence>
<evidence type="ECO:0000256" key="1">
    <source>
        <dbReference type="SAM" id="MobiDB-lite"/>
    </source>
</evidence>
<dbReference type="Pfam" id="PF22807">
    <property type="entry name" value="TrAA12"/>
    <property type="match status" value="1"/>
</dbReference>
<evidence type="ECO:0000259" key="2">
    <source>
        <dbReference type="Pfam" id="PF22807"/>
    </source>
</evidence>
<evidence type="ECO:0000313" key="4">
    <source>
        <dbReference type="Proteomes" id="UP000635565"/>
    </source>
</evidence>
<feature type="compositionally biased region" description="Polar residues" evidence="1">
    <location>
        <begin position="32"/>
        <end position="43"/>
    </location>
</feature>
<organism evidence="3 4">
    <name type="scientific">Dictyobacter formicarum</name>
    <dbReference type="NCBI Taxonomy" id="2778368"/>
    <lineage>
        <taxon>Bacteria</taxon>
        <taxon>Bacillati</taxon>
        <taxon>Chloroflexota</taxon>
        <taxon>Ktedonobacteria</taxon>
        <taxon>Ktedonobacterales</taxon>
        <taxon>Dictyobacteraceae</taxon>
        <taxon>Dictyobacter</taxon>
    </lineage>
</organism>
<feature type="domain" description="Pyrroloquinoline quinone-dependent pyranose dehydrogenase beta-propeller" evidence="2">
    <location>
        <begin position="89"/>
        <end position="454"/>
    </location>
</feature>
<dbReference type="InterPro" id="IPR054539">
    <property type="entry name" value="Beta-prop_PDH"/>
</dbReference>
<dbReference type="Gene3D" id="2.120.10.30">
    <property type="entry name" value="TolB, C-terminal domain"/>
    <property type="match status" value="1"/>
</dbReference>
<comment type="caution">
    <text evidence="3">The sequence shown here is derived from an EMBL/GenBank/DDBJ whole genome shotgun (WGS) entry which is preliminary data.</text>
</comment>
<feature type="region of interest" description="Disordered" evidence="1">
    <location>
        <begin position="1"/>
        <end position="43"/>
    </location>
</feature>
<protein>
    <recommendedName>
        <fullName evidence="2">Pyrroloquinoline quinone-dependent pyranose dehydrogenase beta-propeller domain-containing protein</fullName>
    </recommendedName>
</protein>
<dbReference type="PANTHER" id="PTHR19328:SF53">
    <property type="entry name" value="MEMBRANE PROTEIN"/>
    <property type="match status" value="1"/>
</dbReference>
<dbReference type="Proteomes" id="UP000635565">
    <property type="component" value="Unassembled WGS sequence"/>
</dbReference>
<keyword evidence="4" id="KW-1185">Reference proteome</keyword>
<evidence type="ECO:0000313" key="3">
    <source>
        <dbReference type="EMBL" id="GHO82971.1"/>
    </source>
</evidence>
<dbReference type="PANTHER" id="PTHR19328">
    <property type="entry name" value="HEDGEHOG-INTERACTING PROTEIN"/>
    <property type="match status" value="1"/>
</dbReference>
<reference evidence="3 4" key="1">
    <citation type="journal article" date="2021" name="Int. J. Syst. Evol. Microbiol.">
        <title>Reticulibacter mediterranei gen. nov., sp. nov., within the new family Reticulibacteraceae fam. nov., and Ktedonospora formicarum gen. nov., sp. nov., Ktedonobacter robiniae sp. nov., Dictyobacter formicarum sp. nov. and Dictyobacter arantiisoli sp. nov., belonging to the class Ktedonobacteria.</title>
        <authorList>
            <person name="Yabe S."/>
            <person name="Zheng Y."/>
            <person name="Wang C.M."/>
            <person name="Sakai Y."/>
            <person name="Abe K."/>
            <person name="Yokota A."/>
            <person name="Donadio S."/>
            <person name="Cavaletti L."/>
            <person name="Monciardini P."/>
        </authorList>
    </citation>
    <scope>NUCLEOTIDE SEQUENCE [LARGE SCALE GENOMIC DNA]</scope>
    <source>
        <strain evidence="3 4">SOSP1-9</strain>
    </source>
</reference>
<dbReference type="RefSeq" id="WP_201360606.1">
    <property type="nucleotide sequence ID" value="NZ_BNJJ01000002.1"/>
</dbReference>
<dbReference type="EMBL" id="BNJJ01000002">
    <property type="protein sequence ID" value="GHO82971.1"/>
    <property type="molecule type" value="Genomic_DNA"/>
</dbReference>
<dbReference type="InterPro" id="IPR011042">
    <property type="entry name" value="6-blade_b-propeller_TolB-like"/>
</dbReference>
<feature type="compositionally biased region" description="Low complexity" evidence="1">
    <location>
        <begin position="9"/>
        <end position="26"/>
    </location>
</feature>
<accession>A0ABQ3VBA1</accession>
<dbReference type="SUPFAM" id="SSF50952">
    <property type="entry name" value="Soluble quinoprotein glucose dehydrogenase"/>
    <property type="match status" value="1"/>
</dbReference>